<evidence type="ECO:0000313" key="7">
    <source>
        <dbReference type="EMBL" id="VEA71811.1"/>
    </source>
</evidence>
<evidence type="ECO:0000256" key="2">
    <source>
        <dbReference type="ARBA" id="ARBA00007349"/>
    </source>
</evidence>
<dbReference type="Proteomes" id="UP000271603">
    <property type="component" value="Chromosome"/>
</dbReference>
<evidence type="ECO:0000256" key="6">
    <source>
        <dbReference type="SAM" id="Phobius"/>
    </source>
</evidence>
<dbReference type="InterPro" id="IPR030676">
    <property type="entry name" value="CitT-rel"/>
</dbReference>
<proteinExistence type="inferred from homology"/>
<dbReference type="InterPro" id="IPR001898">
    <property type="entry name" value="SLC13A/DASS"/>
</dbReference>
<evidence type="ECO:0000256" key="1">
    <source>
        <dbReference type="ARBA" id="ARBA00004141"/>
    </source>
</evidence>
<comment type="similarity">
    <text evidence="2">Belongs to the SLC13A/DASS transporter (TC 2.A.47) family. DIT1 subfamily.</text>
</comment>
<organism evidence="7 8">
    <name type="scientific">Serratia rubidaea</name>
    <name type="common">Serratia marinorubra</name>
    <dbReference type="NCBI Taxonomy" id="61652"/>
    <lineage>
        <taxon>Bacteria</taxon>
        <taxon>Pseudomonadati</taxon>
        <taxon>Pseudomonadota</taxon>
        <taxon>Gammaproteobacteria</taxon>
        <taxon>Enterobacterales</taxon>
        <taxon>Yersiniaceae</taxon>
        <taxon>Serratia</taxon>
    </lineage>
</organism>
<keyword evidence="3 6" id="KW-0812">Transmembrane</keyword>
<evidence type="ECO:0000256" key="3">
    <source>
        <dbReference type="ARBA" id="ARBA00022692"/>
    </source>
</evidence>
<accession>A0A3S4GD93</accession>
<dbReference type="GO" id="GO:0016020">
    <property type="term" value="C:membrane"/>
    <property type="evidence" value="ECO:0007669"/>
    <property type="project" value="UniProtKB-SubCell"/>
</dbReference>
<dbReference type="EMBL" id="LR134155">
    <property type="protein sequence ID" value="VEA71811.1"/>
    <property type="molecule type" value="Genomic_DNA"/>
</dbReference>
<comment type="subcellular location">
    <subcellularLocation>
        <location evidence="1">Membrane</location>
        <topology evidence="1">Multi-pass membrane protein</topology>
    </subcellularLocation>
</comment>
<protein>
    <submittedName>
        <fullName evidence="7">Citrate/succinate antiporter</fullName>
    </submittedName>
</protein>
<gene>
    <name evidence="7" type="primary">citT_3</name>
    <name evidence="7" type="ORF">NCTC9419_03384</name>
</gene>
<dbReference type="PANTHER" id="PTHR42826">
    <property type="entry name" value="DICARBOXYLATE TRANSPORTER 2.1, CHLOROPLASTIC"/>
    <property type="match status" value="1"/>
</dbReference>
<name>A0A3S4GD93_SERRU</name>
<keyword evidence="4 6" id="KW-1133">Transmembrane helix</keyword>
<dbReference type="GO" id="GO:0022857">
    <property type="term" value="F:transmembrane transporter activity"/>
    <property type="evidence" value="ECO:0007669"/>
    <property type="project" value="InterPro"/>
</dbReference>
<feature type="transmembrane region" description="Helical" evidence="6">
    <location>
        <begin position="40"/>
        <end position="70"/>
    </location>
</feature>
<sequence length="102" mass="10452">MDKLTPLKPVPSLIAVVVTLLIWFVIPVPEGVEPNAWQLLALFIGTIIAIIGKAMPIGAVSVVAIGLVAVTGVTNPGKPGAALGDALSGFSNPLIWLIGFLS</sequence>
<feature type="transmembrane region" description="Helical" evidence="6">
    <location>
        <begin position="12"/>
        <end position="28"/>
    </location>
</feature>
<evidence type="ECO:0000256" key="4">
    <source>
        <dbReference type="ARBA" id="ARBA00022989"/>
    </source>
</evidence>
<dbReference type="AlphaFoldDB" id="A0A3S4GD93"/>
<keyword evidence="5 6" id="KW-0472">Membrane</keyword>
<evidence type="ECO:0000256" key="5">
    <source>
        <dbReference type="ARBA" id="ARBA00023136"/>
    </source>
</evidence>
<evidence type="ECO:0000313" key="8">
    <source>
        <dbReference type="Proteomes" id="UP000271603"/>
    </source>
</evidence>
<dbReference type="Pfam" id="PF00939">
    <property type="entry name" value="Na_sulph_symp"/>
    <property type="match status" value="1"/>
</dbReference>
<reference evidence="7 8" key="1">
    <citation type="submission" date="2018-12" db="EMBL/GenBank/DDBJ databases">
        <authorList>
            <consortium name="Pathogen Informatics"/>
        </authorList>
    </citation>
    <scope>NUCLEOTIDE SEQUENCE [LARGE SCALE GENOMIC DNA]</scope>
    <source>
        <strain evidence="7 8">NCTC9419</strain>
    </source>
</reference>